<keyword evidence="4" id="KW-0812">Transmembrane</keyword>
<dbReference type="GO" id="GO:0045277">
    <property type="term" value="C:respiratory chain complex IV"/>
    <property type="evidence" value="ECO:0007669"/>
    <property type="project" value="InterPro"/>
</dbReference>
<comment type="pathway">
    <text evidence="2">Energy metabolism; oxidative phosphorylation.</text>
</comment>
<gene>
    <name evidence="11" type="primary">COX5A</name>
    <name evidence="11" type="ORF">DFQ27_007589</name>
</gene>
<keyword evidence="5" id="KW-0999">Mitochondrion inner membrane</keyword>
<evidence type="ECO:0000256" key="3">
    <source>
        <dbReference type="ARBA" id="ARBA00008135"/>
    </source>
</evidence>
<keyword evidence="9" id="KW-0496">Mitochondrion</keyword>
<reference evidence="11" key="1">
    <citation type="journal article" date="2020" name="Fungal Divers.">
        <title>Resolving the Mortierellaceae phylogeny through synthesis of multi-gene phylogenetics and phylogenomics.</title>
        <authorList>
            <person name="Vandepol N."/>
            <person name="Liber J."/>
            <person name="Desiro A."/>
            <person name="Na H."/>
            <person name="Kennedy M."/>
            <person name="Barry K."/>
            <person name="Grigoriev I.V."/>
            <person name="Miller A.N."/>
            <person name="O'Donnell K."/>
            <person name="Stajich J.E."/>
            <person name="Bonito G."/>
        </authorList>
    </citation>
    <scope>NUCLEOTIDE SEQUENCE</scope>
    <source>
        <strain evidence="11">BC1065</strain>
    </source>
</reference>
<keyword evidence="6" id="KW-0809">Transit peptide</keyword>
<dbReference type="InterPro" id="IPR004203">
    <property type="entry name" value="Cyt_c_oxidase_su4_fam"/>
</dbReference>
<keyword evidence="8" id="KW-0560">Oxidoreductase</keyword>
<evidence type="ECO:0000256" key="8">
    <source>
        <dbReference type="ARBA" id="ARBA00023002"/>
    </source>
</evidence>
<keyword evidence="10" id="KW-0472">Membrane</keyword>
<evidence type="ECO:0000313" key="12">
    <source>
        <dbReference type="Proteomes" id="UP000807716"/>
    </source>
</evidence>
<protein>
    <submittedName>
        <fullName evidence="11">Cytochrome c oxidase subunit 5A</fullName>
    </submittedName>
</protein>
<dbReference type="EMBL" id="JAAAJB010000060">
    <property type="protein sequence ID" value="KAG0268085.1"/>
    <property type="molecule type" value="Genomic_DNA"/>
</dbReference>
<dbReference type="Proteomes" id="UP000807716">
    <property type="component" value="Unassembled WGS sequence"/>
</dbReference>
<dbReference type="PANTHER" id="PTHR10707">
    <property type="entry name" value="CYTOCHROME C OXIDASE SUBUNIT IV"/>
    <property type="match status" value="1"/>
</dbReference>
<dbReference type="Pfam" id="PF02936">
    <property type="entry name" value="COX4"/>
    <property type="match status" value="1"/>
</dbReference>
<organism evidence="11 12">
    <name type="scientific">Actinomortierella ambigua</name>
    <dbReference type="NCBI Taxonomy" id="1343610"/>
    <lineage>
        <taxon>Eukaryota</taxon>
        <taxon>Fungi</taxon>
        <taxon>Fungi incertae sedis</taxon>
        <taxon>Mucoromycota</taxon>
        <taxon>Mortierellomycotina</taxon>
        <taxon>Mortierellomycetes</taxon>
        <taxon>Mortierellales</taxon>
        <taxon>Mortierellaceae</taxon>
        <taxon>Actinomortierella</taxon>
    </lineage>
</organism>
<evidence type="ECO:0000256" key="7">
    <source>
        <dbReference type="ARBA" id="ARBA00022989"/>
    </source>
</evidence>
<dbReference type="GO" id="GO:0016491">
    <property type="term" value="F:oxidoreductase activity"/>
    <property type="evidence" value="ECO:0007669"/>
    <property type="project" value="UniProtKB-KW"/>
</dbReference>
<comment type="subcellular location">
    <subcellularLocation>
        <location evidence="1">Mitochondrion inner membrane</location>
        <topology evidence="1">Single-pass membrane protein</topology>
    </subcellularLocation>
</comment>
<sequence>MLSRVARPAVRAVAQKRFASTASEVPLTNLELRWNRLSAQEQASLSKQLEQLQAGDWSKMTVDQKKAAYWVSFGPHGARAPLTGPNHGLKVFAGTATVLAVTTALFMWIRSKGGERPSTLSKEWQEASNEYARENKINPITGVASEGYKGKGFVDGH</sequence>
<keyword evidence="12" id="KW-1185">Reference proteome</keyword>
<dbReference type="SUPFAM" id="SSF81406">
    <property type="entry name" value="Mitochondrial cytochrome c oxidase subunit IV"/>
    <property type="match status" value="1"/>
</dbReference>
<evidence type="ECO:0000256" key="9">
    <source>
        <dbReference type="ARBA" id="ARBA00023128"/>
    </source>
</evidence>
<evidence type="ECO:0000256" key="1">
    <source>
        <dbReference type="ARBA" id="ARBA00004434"/>
    </source>
</evidence>
<evidence type="ECO:0000256" key="10">
    <source>
        <dbReference type="ARBA" id="ARBA00023136"/>
    </source>
</evidence>
<evidence type="ECO:0000256" key="6">
    <source>
        <dbReference type="ARBA" id="ARBA00022946"/>
    </source>
</evidence>
<proteinExistence type="inferred from homology"/>
<evidence type="ECO:0000256" key="4">
    <source>
        <dbReference type="ARBA" id="ARBA00022692"/>
    </source>
</evidence>
<comment type="similarity">
    <text evidence="3">Belongs to the cytochrome c oxidase IV family.</text>
</comment>
<dbReference type="GO" id="GO:0005743">
    <property type="term" value="C:mitochondrial inner membrane"/>
    <property type="evidence" value="ECO:0007669"/>
    <property type="project" value="UniProtKB-SubCell"/>
</dbReference>
<comment type="caution">
    <text evidence="11">The sequence shown here is derived from an EMBL/GenBank/DDBJ whole genome shotgun (WGS) entry which is preliminary data.</text>
</comment>
<evidence type="ECO:0000256" key="5">
    <source>
        <dbReference type="ARBA" id="ARBA00022792"/>
    </source>
</evidence>
<dbReference type="CDD" id="cd00922">
    <property type="entry name" value="Cyt_c_Oxidase_IV"/>
    <property type="match status" value="1"/>
</dbReference>
<dbReference type="OrthoDB" id="186013at2759"/>
<dbReference type="Gene3D" id="1.10.442.10">
    <property type="entry name" value="Cytochrome c oxidase subunit IV"/>
    <property type="match status" value="1"/>
</dbReference>
<dbReference type="PANTHER" id="PTHR10707:SF10">
    <property type="entry name" value="CYTOCHROME C OXIDASE SUBUNIT 4"/>
    <property type="match status" value="1"/>
</dbReference>
<accession>A0A9P6UBW5</accession>
<name>A0A9P6UBW5_9FUNG</name>
<dbReference type="FunFam" id="1.10.442.10:FF:000002">
    <property type="entry name" value="Cytochrome c oxidase subunit V"/>
    <property type="match status" value="1"/>
</dbReference>
<dbReference type="InterPro" id="IPR036639">
    <property type="entry name" value="Cyt_c_oxidase_su4_sf"/>
</dbReference>
<dbReference type="AlphaFoldDB" id="A0A9P6UBW5"/>
<keyword evidence="7" id="KW-1133">Transmembrane helix</keyword>
<dbReference type="GO" id="GO:0006123">
    <property type="term" value="P:mitochondrial electron transport, cytochrome c to oxygen"/>
    <property type="evidence" value="ECO:0007669"/>
    <property type="project" value="InterPro"/>
</dbReference>
<evidence type="ECO:0000313" key="11">
    <source>
        <dbReference type="EMBL" id="KAG0268085.1"/>
    </source>
</evidence>
<evidence type="ECO:0000256" key="2">
    <source>
        <dbReference type="ARBA" id="ARBA00004673"/>
    </source>
</evidence>